<name>A0AA88A7Y2_FICCA</name>
<dbReference type="EMBL" id="BTGU01000008">
    <property type="protein sequence ID" value="GMN38911.1"/>
    <property type="molecule type" value="Genomic_DNA"/>
</dbReference>
<gene>
    <name evidence="1" type="ORF">TIFTF001_008132</name>
</gene>
<accession>A0AA88A7Y2</accession>
<dbReference type="Proteomes" id="UP001187192">
    <property type="component" value="Unassembled WGS sequence"/>
</dbReference>
<reference evidence="1" key="1">
    <citation type="submission" date="2023-07" db="EMBL/GenBank/DDBJ databases">
        <title>draft genome sequence of fig (Ficus carica).</title>
        <authorList>
            <person name="Takahashi T."/>
            <person name="Nishimura K."/>
        </authorList>
    </citation>
    <scope>NUCLEOTIDE SEQUENCE</scope>
</reference>
<comment type="caution">
    <text evidence="1">The sequence shown here is derived from an EMBL/GenBank/DDBJ whole genome shotgun (WGS) entry which is preliminary data.</text>
</comment>
<sequence length="397" mass="44124">MSSSFKSQALLLKTTLFLPPSGAQFRTRMSYSFPCTTPSPRPPPPPPSLSFLCRSSLRFPRYPRRKCVGGMRFDGPVVEVGEVLQMEDGDLAVETCITRALPPAVTLEQGIERIREAVEDLKLNPPSTSSGFLRFQVAVPPSAKALNWFCSQPESSAVFPLFFVSKETSDPSYKSLLLNETRGVFGIGSAVYFARDSSSTSVERSQTRRYLSNESTPIVAYGFVDTNFNTESSVMKHQAGSYYFFIPQIELNECEGISMLSATLVWCDFCLSTFGEAIQSFELSLVQATSHFWPTTENCYSRNILSTLRKLNVVEDRNIPMVYMNNLSPGGNYVVDDVKELKEAPSSKQFCVRLSASVVVASNMTKPLSVDVQILSLSTVSWNIQVELVTQYRIVPT</sequence>
<protein>
    <submittedName>
        <fullName evidence="1">Uncharacterized protein</fullName>
    </submittedName>
</protein>
<proteinExistence type="predicted"/>
<dbReference type="PANTHER" id="PTHR42916">
    <property type="entry name" value="2-SUCCINYL-5-ENOLPYRUVYL-6-HYDROXY-3-CYCLOHEXENE-1-CARBOXYLATE SYNTHASE"/>
    <property type="match status" value="1"/>
</dbReference>
<evidence type="ECO:0000313" key="2">
    <source>
        <dbReference type="Proteomes" id="UP001187192"/>
    </source>
</evidence>
<dbReference type="PANTHER" id="PTHR42916:SF1">
    <property type="entry name" value="PROTEIN PHYLLO, CHLOROPLASTIC"/>
    <property type="match status" value="1"/>
</dbReference>
<evidence type="ECO:0000313" key="1">
    <source>
        <dbReference type="EMBL" id="GMN38911.1"/>
    </source>
</evidence>
<keyword evidence="2" id="KW-1185">Reference proteome</keyword>
<organism evidence="1 2">
    <name type="scientific">Ficus carica</name>
    <name type="common">Common fig</name>
    <dbReference type="NCBI Taxonomy" id="3494"/>
    <lineage>
        <taxon>Eukaryota</taxon>
        <taxon>Viridiplantae</taxon>
        <taxon>Streptophyta</taxon>
        <taxon>Embryophyta</taxon>
        <taxon>Tracheophyta</taxon>
        <taxon>Spermatophyta</taxon>
        <taxon>Magnoliopsida</taxon>
        <taxon>eudicotyledons</taxon>
        <taxon>Gunneridae</taxon>
        <taxon>Pentapetalae</taxon>
        <taxon>rosids</taxon>
        <taxon>fabids</taxon>
        <taxon>Rosales</taxon>
        <taxon>Moraceae</taxon>
        <taxon>Ficeae</taxon>
        <taxon>Ficus</taxon>
    </lineage>
</organism>
<dbReference type="AlphaFoldDB" id="A0AA88A7Y2"/>